<keyword evidence="2" id="KW-1133">Transmembrane helix</keyword>
<gene>
    <name evidence="3" type="ORF">QBC33DRAFT_538703</name>
</gene>
<dbReference type="GeneID" id="85311111"/>
<evidence type="ECO:0000313" key="4">
    <source>
        <dbReference type="Proteomes" id="UP001244011"/>
    </source>
</evidence>
<reference evidence="3" key="1">
    <citation type="submission" date="2023-06" db="EMBL/GenBank/DDBJ databases">
        <title>Genome-scale phylogeny and comparative genomics of the fungal order Sordariales.</title>
        <authorList>
            <consortium name="Lawrence Berkeley National Laboratory"/>
            <person name="Hensen N."/>
            <person name="Bonometti L."/>
            <person name="Westerberg I."/>
            <person name="Brannstrom I.O."/>
            <person name="Guillou S."/>
            <person name="Cros-Aarteil S."/>
            <person name="Calhoun S."/>
            <person name="Haridas S."/>
            <person name="Kuo A."/>
            <person name="Mondo S."/>
            <person name="Pangilinan J."/>
            <person name="Riley R."/>
            <person name="Labutti K."/>
            <person name="Andreopoulos B."/>
            <person name="Lipzen A."/>
            <person name="Chen C."/>
            <person name="Yanf M."/>
            <person name="Daum C."/>
            <person name="Ng V."/>
            <person name="Clum A."/>
            <person name="Steindorff A."/>
            <person name="Ohm R."/>
            <person name="Martin F."/>
            <person name="Silar P."/>
            <person name="Natvig D."/>
            <person name="Lalanne C."/>
            <person name="Gautier V."/>
            <person name="Ament-Velasquez S.L."/>
            <person name="Kruys A."/>
            <person name="Hutchinson M.I."/>
            <person name="Powell A.J."/>
            <person name="Barry K."/>
            <person name="Miller A.N."/>
            <person name="Grigoriev I.V."/>
            <person name="Debuchy R."/>
            <person name="Gladieux P."/>
            <person name="Thoren M.H."/>
            <person name="Johannesson H."/>
        </authorList>
    </citation>
    <scope>NUCLEOTIDE SEQUENCE</scope>
    <source>
        <strain evidence="3">8032-3</strain>
    </source>
</reference>
<dbReference type="Proteomes" id="UP001244011">
    <property type="component" value="Unassembled WGS sequence"/>
</dbReference>
<evidence type="ECO:0000256" key="2">
    <source>
        <dbReference type="SAM" id="Phobius"/>
    </source>
</evidence>
<feature type="region of interest" description="Disordered" evidence="1">
    <location>
        <begin position="79"/>
        <end position="102"/>
    </location>
</feature>
<comment type="caution">
    <text evidence="3">The sequence shown here is derived from an EMBL/GenBank/DDBJ whole genome shotgun (WGS) entry which is preliminary data.</text>
</comment>
<evidence type="ECO:0000256" key="1">
    <source>
        <dbReference type="SAM" id="MobiDB-lite"/>
    </source>
</evidence>
<proteinExistence type="predicted"/>
<feature type="transmembrane region" description="Helical" evidence="2">
    <location>
        <begin position="6"/>
        <end position="25"/>
    </location>
</feature>
<dbReference type="EMBL" id="MU839008">
    <property type="protein sequence ID" value="KAK1767607.1"/>
    <property type="molecule type" value="Genomic_DNA"/>
</dbReference>
<dbReference type="AlphaFoldDB" id="A0AAJ0FHD9"/>
<protein>
    <submittedName>
        <fullName evidence="3">Uncharacterized protein</fullName>
    </submittedName>
</protein>
<organism evidence="3 4">
    <name type="scientific">Phialemonium atrogriseum</name>
    <dbReference type="NCBI Taxonomy" id="1093897"/>
    <lineage>
        <taxon>Eukaryota</taxon>
        <taxon>Fungi</taxon>
        <taxon>Dikarya</taxon>
        <taxon>Ascomycota</taxon>
        <taxon>Pezizomycotina</taxon>
        <taxon>Sordariomycetes</taxon>
        <taxon>Sordariomycetidae</taxon>
        <taxon>Cephalothecales</taxon>
        <taxon>Cephalothecaceae</taxon>
        <taxon>Phialemonium</taxon>
    </lineage>
</organism>
<name>A0AAJ0FHD9_9PEZI</name>
<sequence length="102" mass="10934">MASGGPSTLLIFLLFLIIGVIARFIRDCVCKTQRRPGEEPAIELRPRNPVTPLGILRAATGPRGLTDLLHSLEDGTRRARAAEEAAPLNTQPSIHTQPAADG</sequence>
<accession>A0AAJ0FHD9</accession>
<keyword evidence="4" id="KW-1185">Reference proteome</keyword>
<evidence type="ECO:0000313" key="3">
    <source>
        <dbReference type="EMBL" id="KAK1767607.1"/>
    </source>
</evidence>
<keyword evidence="2" id="KW-0472">Membrane</keyword>
<keyword evidence="2" id="KW-0812">Transmembrane</keyword>
<dbReference type="RefSeq" id="XP_060283820.1">
    <property type="nucleotide sequence ID" value="XM_060427924.1"/>
</dbReference>